<dbReference type="AlphaFoldDB" id="A0A329C801"/>
<dbReference type="Proteomes" id="UP000248918">
    <property type="component" value="Unassembled WGS sequence"/>
</dbReference>
<feature type="compositionally biased region" description="Low complexity" evidence="1">
    <location>
        <begin position="194"/>
        <end position="212"/>
    </location>
</feature>
<feature type="region of interest" description="Disordered" evidence="1">
    <location>
        <begin position="34"/>
        <end position="150"/>
    </location>
</feature>
<organism evidence="3 4">
    <name type="scientific">Paraburkholderia bryophila</name>
    <dbReference type="NCBI Taxonomy" id="420952"/>
    <lineage>
        <taxon>Bacteria</taxon>
        <taxon>Pseudomonadati</taxon>
        <taxon>Pseudomonadota</taxon>
        <taxon>Betaproteobacteria</taxon>
        <taxon>Burkholderiales</taxon>
        <taxon>Burkholderiaceae</taxon>
        <taxon>Paraburkholderia</taxon>
    </lineage>
</organism>
<protein>
    <submittedName>
        <fullName evidence="3">Uncharacterized protein</fullName>
    </submittedName>
</protein>
<dbReference type="OrthoDB" id="9027696at2"/>
<feature type="region of interest" description="Disordered" evidence="1">
    <location>
        <begin position="194"/>
        <end position="233"/>
    </location>
</feature>
<feature type="chain" id="PRO_5016330382" evidence="2">
    <location>
        <begin position="22"/>
        <end position="233"/>
    </location>
</feature>
<dbReference type="EMBL" id="QLTK01000010">
    <property type="protein sequence ID" value="RAS29832.1"/>
    <property type="molecule type" value="Genomic_DNA"/>
</dbReference>
<name>A0A329C801_9BURK</name>
<accession>A0A329C801</accession>
<dbReference type="RefSeq" id="WP_111932590.1">
    <property type="nucleotide sequence ID" value="NZ_CADFFP010000007.1"/>
</dbReference>
<keyword evidence="2" id="KW-0732">Signal</keyword>
<evidence type="ECO:0000256" key="2">
    <source>
        <dbReference type="SAM" id="SignalP"/>
    </source>
</evidence>
<sequence length="233" mass="22744">MWVRVAATALAVWCVSGAAVAAGYAETWNPPEATGHAAKQAGKTKQVGKVKASGGSKAGSKARAKVASSKSASKTASGHTASAQHGAQRVASGSAPVPGKGGKPATHGAVKKVTARNGSAKGTVKALGTTGSKPGKSSKPKAAVMAQGKKPHAQLVTARPAQGKVTHANLVQGHATHPHAAKVAAKPAATKLAVAQANAPAQNANVSASPAPMTSTSNDPATASSGSLPPILH</sequence>
<proteinExistence type="predicted"/>
<reference evidence="3 4" key="1">
    <citation type="submission" date="2018-06" db="EMBL/GenBank/DDBJ databases">
        <title>Genomic Encyclopedia of Type Strains, Phase III (KMG-III): the genomes of soil and plant-associated and newly described type strains.</title>
        <authorList>
            <person name="Whitman W."/>
        </authorList>
    </citation>
    <scope>NUCLEOTIDE SEQUENCE [LARGE SCALE GENOMIC DNA]</scope>
    <source>
        <strain evidence="3 4">LMG 23644</strain>
    </source>
</reference>
<gene>
    <name evidence="3" type="ORF">BX591_110108</name>
</gene>
<feature type="compositionally biased region" description="Low complexity" evidence="1">
    <location>
        <begin position="49"/>
        <end position="83"/>
    </location>
</feature>
<evidence type="ECO:0000313" key="3">
    <source>
        <dbReference type="EMBL" id="RAS29832.1"/>
    </source>
</evidence>
<feature type="compositionally biased region" description="Polar residues" evidence="1">
    <location>
        <begin position="213"/>
        <end position="227"/>
    </location>
</feature>
<evidence type="ECO:0000313" key="4">
    <source>
        <dbReference type="Proteomes" id="UP000248918"/>
    </source>
</evidence>
<evidence type="ECO:0000256" key="1">
    <source>
        <dbReference type="SAM" id="MobiDB-lite"/>
    </source>
</evidence>
<comment type="caution">
    <text evidence="3">The sequence shown here is derived from an EMBL/GenBank/DDBJ whole genome shotgun (WGS) entry which is preliminary data.</text>
</comment>
<feature type="signal peptide" evidence="2">
    <location>
        <begin position="1"/>
        <end position="21"/>
    </location>
</feature>
<feature type="compositionally biased region" description="Low complexity" evidence="1">
    <location>
        <begin position="128"/>
        <end position="141"/>
    </location>
</feature>